<evidence type="ECO:0008006" key="3">
    <source>
        <dbReference type="Google" id="ProtNLM"/>
    </source>
</evidence>
<reference evidence="1 2" key="1">
    <citation type="journal article" date="2024" name="IMA Fungus">
        <title>IMA Genome - F19 : A genome assembly and annotation guide to empower mycologists, including annotated draft genome sequences of Ceratocystis pirilliformis, Diaporthe australafricana, Fusarium ophioides, Paecilomyces lecythidis, and Sporothrix stenoceras.</title>
        <authorList>
            <person name="Aylward J."/>
            <person name="Wilson A.M."/>
            <person name="Visagie C.M."/>
            <person name="Spraker J."/>
            <person name="Barnes I."/>
            <person name="Buitendag C."/>
            <person name="Ceriani C."/>
            <person name="Del Mar Angel L."/>
            <person name="du Plessis D."/>
            <person name="Fuchs T."/>
            <person name="Gasser K."/>
            <person name="Kramer D."/>
            <person name="Li W."/>
            <person name="Munsamy K."/>
            <person name="Piso A."/>
            <person name="Price J.L."/>
            <person name="Sonnekus B."/>
            <person name="Thomas C."/>
            <person name="van der Nest A."/>
            <person name="van Dijk A."/>
            <person name="van Heerden A."/>
            <person name="van Vuuren N."/>
            <person name="Yilmaz N."/>
            <person name="Duong T.A."/>
            <person name="van der Merwe N.A."/>
            <person name="Wingfield M.J."/>
            <person name="Wingfield B.D."/>
        </authorList>
    </citation>
    <scope>NUCLEOTIDE SEQUENCE [LARGE SCALE GENOMIC DNA]</scope>
    <source>
        <strain evidence="1 2">CMW 18167</strain>
    </source>
</reference>
<comment type="caution">
    <text evidence="1">The sequence shown here is derived from an EMBL/GenBank/DDBJ whole genome shotgun (WGS) entry which is preliminary data.</text>
</comment>
<dbReference type="PANTHER" id="PTHR36091">
    <property type="entry name" value="ALTERED INHERITANCE OF MITOCHONDRIA PROTEIN 9, MITOCHONDRIAL"/>
    <property type="match status" value="1"/>
</dbReference>
<organism evidence="1 2">
    <name type="scientific">Paecilomyces lecythidis</name>
    <dbReference type="NCBI Taxonomy" id="3004212"/>
    <lineage>
        <taxon>Eukaryota</taxon>
        <taxon>Fungi</taxon>
        <taxon>Dikarya</taxon>
        <taxon>Ascomycota</taxon>
        <taxon>Pezizomycotina</taxon>
        <taxon>Eurotiomycetes</taxon>
        <taxon>Eurotiomycetidae</taxon>
        <taxon>Eurotiales</taxon>
        <taxon>Thermoascaceae</taxon>
        <taxon>Paecilomyces</taxon>
    </lineage>
</organism>
<dbReference type="PANTHER" id="PTHR36091:SF2">
    <property type="entry name" value="AMINOGLYCOSIDE PHOSPHOTRANSFERASE DOMAIN-CONTAINING PROTEIN"/>
    <property type="match status" value="1"/>
</dbReference>
<dbReference type="InterPro" id="IPR011009">
    <property type="entry name" value="Kinase-like_dom_sf"/>
</dbReference>
<dbReference type="Proteomes" id="UP001583193">
    <property type="component" value="Unassembled WGS sequence"/>
</dbReference>
<accession>A0ABR3XR69</accession>
<sequence>MYTSTSKELFSYTSGRFIYNEPLRLHERHVAFDPNGLLREIERHLGHDHGRALSIAKIAEGGFNRVFLVNMEDGLETIVKIPYHVPGPKHYATASEAATLEFLRSRDIPVPKLYGYSACNANPAGVEYIIMERAPGVRLETRWLDMSKRERNKLAFSFVEIEEKFFDLPFCSTGSIYFKADTPSNLQSALYTAGSEVSSDSHTFCIGPTADYMF</sequence>
<protein>
    <recommendedName>
        <fullName evidence="3">Aminoglycoside phosphotransferase domain-containing protein</fullName>
    </recommendedName>
</protein>
<name>A0ABR3XR69_9EURO</name>
<evidence type="ECO:0000313" key="2">
    <source>
        <dbReference type="Proteomes" id="UP001583193"/>
    </source>
</evidence>
<dbReference type="EMBL" id="JAVDPF010000012">
    <property type="protein sequence ID" value="KAL1878485.1"/>
    <property type="molecule type" value="Genomic_DNA"/>
</dbReference>
<dbReference type="Gene3D" id="3.30.200.20">
    <property type="entry name" value="Phosphorylase Kinase, domain 1"/>
    <property type="match status" value="1"/>
</dbReference>
<proteinExistence type="predicted"/>
<gene>
    <name evidence="1" type="ORF">Plec18167_004559</name>
</gene>
<dbReference type="SUPFAM" id="SSF56112">
    <property type="entry name" value="Protein kinase-like (PK-like)"/>
    <property type="match status" value="1"/>
</dbReference>
<dbReference type="InterPro" id="IPR051035">
    <property type="entry name" value="Mito_inheritance_9"/>
</dbReference>
<keyword evidence="2" id="KW-1185">Reference proteome</keyword>
<evidence type="ECO:0000313" key="1">
    <source>
        <dbReference type="EMBL" id="KAL1878485.1"/>
    </source>
</evidence>
<dbReference type="CDD" id="cd05120">
    <property type="entry name" value="APH_ChoK_like"/>
    <property type="match status" value="1"/>
</dbReference>